<dbReference type="Gramene" id="Mp6g10080.1">
    <property type="protein sequence ID" value="Mp6g10080.1.cds1"/>
    <property type="gene ID" value="Mp6g10080"/>
</dbReference>
<dbReference type="AlphaFoldDB" id="A0A2R6XFV5"/>
<organism evidence="1 2">
    <name type="scientific">Marchantia polymorpha</name>
    <name type="common">Common liverwort</name>
    <name type="synonym">Marchantia aquatica</name>
    <dbReference type="NCBI Taxonomy" id="3197"/>
    <lineage>
        <taxon>Eukaryota</taxon>
        <taxon>Viridiplantae</taxon>
        <taxon>Streptophyta</taxon>
        <taxon>Embryophyta</taxon>
        <taxon>Marchantiophyta</taxon>
        <taxon>Marchantiopsida</taxon>
        <taxon>Marchantiidae</taxon>
        <taxon>Marchantiales</taxon>
        <taxon>Marchantiaceae</taxon>
        <taxon>Marchantia</taxon>
    </lineage>
</organism>
<protein>
    <submittedName>
        <fullName evidence="1">Uncharacterized protein</fullName>
    </submittedName>
</protein>
<keyword evidence="2" id="KW-1185">Reference proteome</keyword>
<proteinExistence type="predicted"/>
<accession>A0A2R6XFV5</accession>
<gene>
    <name evidence="1" type="ORF">MARPO_0016s0051</name>
</gene>
<reference evidence="2" key="1">
    <citation type="journal article" date="2017" name="Cell">
        <title>Insights into land plant evolution garnered from the Marchantia polymorpha genome.</title>
        <authorList>
            <person name="Bowman J.L."/>
            <person name="Kohchi T."/>
            <person name="Yamato K.T."/>
            <person name="Jenkins J."/>
            <person name="Shu S."/>
            <person name="Ishizaki K."/>
            <person name="Yamaoka S."/>
            <person name="Nishihama R."/>
            <person name="Nakamura Y."/>
            <person name="Berger F."/>
            <person name="Adam C."/>
            <person name="Aki S.S."/>
            <person name="Althoff F."/>
            <person name="Araki T."/>
            <person name="Arteaga-Vazquez M.A."/>
            <person name="Balasubrmanian S."/>
            <person name="Barry K."/>
            <person name="Bauer D."/>
            <person name="Boehm C.R."/>
            <person name="Briginshaw L."/>
            <person name="Caballero-Perez J."/>
            <person name="Catarino B."/>
            <person name="Chen F."/>
            <person name="Chiyoda S."/>
            <person name="Chovatia M."/>
            <person name="Davies K.M."/>
            <person name="Delmans M."/>
            <person name="Demura T."/>
            <person name="Dierschke T."/>
            <person name="Dolan L."/>
            <person name="Dorantes-Acosta A.E."/>
            <person name="Eklund D.M."/>
            <person name="Florent S.N."/>
            <person name="Flores-Sandoval E."/>
            <person name="Fujiyama A."/>
            <person name="Fukuzawa H."/>
            <person name="Galik B."/>
            <person name="Grimanelli D."/>
            <person name="Grimwood J."/>
            <person name="Grossniklaus U."/>
            <person name="Hamada T."/>
            <person name="Haseloff J."/>
            <person name="Hetherington A.J."/>
            <person name="Higo A."/>
            <person name="Hirakawa Y."/>
            <person name="Hundley H.N."/>
            <person name="Ikeda Y."/>
            <person name="Inoue K."/>
            <person name="Inoue S.I."/>
            <person name="Ishida S."/>
            <person name="Jia Q."/>
            <person name="Kakita M."/>
            <person name="Kanazawa T."/>
            <person name="Kawai Y."/>
            <person name="Kawashima T."/>
            <person name="Kennedy M."/>
            <person name="Kinose K."/>
            <person name="Kinoshita T."/>
            <person name="Kohara Y."/>
            <person name="Koide E."/>
            <person name="Komatsu K."/>
            <person name="Kopischke S."/>
            <person name="Kubo M."/>
            <person name="Kyozuka J."/>
            <person name="Lagercrantz U."/>
            <person name="Lin S.S."/>
            <person name="Lindquist E."/>
            <person name="Lipzen A.M."/>
            <person name="Lu C.W."/>
            <person name="De Luna E."/>
            <person name="Martienssen R.A."/>
            <person name="Minamino N."/>
            <person name="Mizutani M."/>
            <person name="Mizutani M."/>
            <person name="Mochizuki N."/>
            <person name="Monte I."/>
            <person name="Mosher R."/>
            <person name="Nagasaki H."/>
            <person name="Nakagami H."/>
            <person name="Naramoto S."/>
            <person name="Nishitani K."/>
            <person name="Ohtani M."/>
            <person name="Okamoto T."/>
            <person name="Okumura M."/>
            <person name="Phillips J."/>
            <person name="Pollak B."/>
            <person name="Reinders A."/>
            <person name="Rovekamp M."/>
            <person name="Sano R."/>
            <person name="Sawa S."/>
            <person name="Schmid M.W."/>
            <person name="Shirakawa M."/>
            <person name="Solano R."/>
            <person name="Spunde A."/>
            <person name="Suetsugu N."/>
            <person name="Sugano S."/>
            <person name="Sugiyama A."/>
            <person name="Sun R."/>
            <person name="Suzuki Y."/>
            <person name="Takenaka M."/>
            <person name="Takezawa D."/>
            <person name="Tomogane H."/>
            <person name="Tsuzuki M."/>
            <person name="Ueda T."/>
            <person name="Umeda M."/>
            <person name="Ward J.M."/>
            <person name="Watanabe Y."/>
            <person name="Yazaki K."/>
            <person name="Yokoyama R."/>
            <person name="Yoshitake Y."/>
            <person name="Yotsui I."/>
            <person name="Zachgo S."/>
            <person name="Schmutz J."/>
        </authorList>
    </citation>
    <scope>NUCLEOTIDE SEQUENCE [LARGE SCALE GENOMIC DNA]</scope>
    <source>
        <strain evidence="2">Tak-1</strain>
    </source>
</reference>
<dbReference type="EMBL" id="KZ772688">
    <property type="protein sequence ID" value="PTQ44984.1"/>
    <property type="molecule type" value="Genomic_DNA"/>
</dbReference>
<dbReference type="Proteomes" id="UP000244005">
    <property type="component" value="Unassembled WGS sequence"/>
</dbReference>
<evidence type="ECO:0000313" key="1">
    <source>
        <dbReference type="EMBL" id="PTQ44984.1"/>
    </source>
</evidence>
<name>A0A2R6XFV5_MARPO</name>
<sequence length="87" mass="9616">MSAAMSGGLGRAALPKVAKLFLRRKTWTPEFLAIKFSPLRSKRDAFSRAVSNAARRPAATDYVMPAVLRYRTSSRCLSNGTCFRTFG</sequence>
<evidence type="ECO:0000313" key="2">
    <source>
        <dbReference type="Proteomes" id="UP000244005"/>
    </source>
</evidence>